<dbReference type="InterPro" id="IPR036615">
    <property type="entry name" value="Mur_ligase_C_dom_sf"/>
</dbReference>
<comment type="similarity">
    <text evidence="2">Belongs to the folylpolyglutamate synthase family.</text>
</comment>
<dbReference type="Pfam" id="PF02875">
    <property type="entry name" value="Mur_ligase_C"/>
    <property type="match status" value="1"/>
</dbReference>
<comment type="subunit">
    <text evidence="3">Monomer.</text>
</comment>
<keyword evidence="8" id="KW-0460">Magnesium</keyword>
<evidence type="ECO:0000256" key="3">
    <source>
        <dbReference type="ARBA" id="ARBA00011245"/>
    </source>
</evidence>
<dbReference type="AlphaFoldDB" id="A0A3B0XZ75"/>
<dbReference type="Gene3D" id="3.90.190.20">
    <property type="entry name" value="Mur ligase, C-terminal domain"/>
    <property type="match status" value="1"/>
</dbReference>
<keyword evidence="6" id="KW-0547">Nucleotide-binding</keyword>
<evidence type="ECO:0000313" key="12">
    <source>
        <dbReference type="EMBL" id="VAW61574.1"/>
    </source>
</evidence>
<dbReference type="InterPro" id="IPR004101">
    <property type="entry name" value="Mur_ligase_C"/>
</dbReference>
<name>A0A3B0XZ75_9ZZZZ</name>
<dbReference type="GO" id="GO:0005524">
    <property type="term" value="F:ATP binding"/>
    <property type="evidence" value="ECO:0007669"/>
    <property type="project" value="UniProtKB-KW"/>
</dbReference>
<feature type="domain" description="Mur ligase C-terminal" evidence="10">
    <location>
        <begin position="313"/>
        <end position="444"/>
    </location>
</feature>
<dbReference type="SUPFAM" id="SSF53623">
    <property type="entry name" value="MurD-like peptide ligases, catalytic domain"/>
    <property type="match status" value="1"/>
</dbReference>
<gene>
    <name evidence="12" type="ORF">MNBD_GAMMA10-2306</name>
</gene>
<evidence type="ECO:0000259" key="11">
    <source>
        <dbReference type="Pfam" id="PF08245"/>
    </source>
</evidence>
<dbReference type="InterPro" id="IPR001645">
    <property type="entry name" value="Folylpolyglutamate_synth"/>
</dbReference>
<protein>
    <submittedName>
        <fullName evidence="12">Dihydrofolate synthase @ Folylpolyglutamate synthase</fullName>
        <ecNumber evidence="12">6.3.2.12</ecNumber>
        <ecNumber evidence="12">6.3.2.17</ecNumber>
    </submittedName>
</protein>
<proteinExistence type="inferred from homology"/>
<keyword evidence="9" id="KW-0289">Folate biosynthesis</keyword>
<evidence type="ECO:0000256" key="2">
    <source>
        <dbReference type="ARBA" id="ARBA00008276"/>
    </source>
</evidence>
<evidence type="ECO:0000259" key="10">
    <source>
        <dbReference type="Pfam" id="PF02875"/>
    </source>
</evidence>
<evidence type="ECO:0000256" key="5">
    <source>
        <dbReference type="ARBA" id="ARBA00022723"/>
    </source>
</evidence>
<keyword evidence="7" id="KW-0067">ATP-binding</keyword>
<evidence type="ECO:0000256" key="6">
    <source>
        <dbReference type="ARBA" id="ARBA00022741"/>
    </source>
</evidence>
<dbReference type="PANTHER" id="PTHR11136:SF0">
    <property type="entry name" value="DIHYDROFOLATE SYNTHETASE-RELATED"/>
    <property type="match status" value="1"/>
</dbReference>
<feature type="domain" description="Mur ligase central" evidence="11">
    <location>
        <begin position="51"/>
        <end position="266"/>
    </location>
</feature>
<dbReference type="EC" id="6.3.2.17" evidence="12"/>
<dbReference type="InterPro" id="IPR013221">
    <property type="entry name" value="Mur_ligase_cen"/>
</dbReference>
<keyword evidence="4 12" id="KW-0436">Ligase</keyword>
<evidence type="ECO:0000256" key="9">
    <source>
        <dbReference type="ARBA" id="ARBA00022909"/>
    </source>
</evidence>
<keyword evidence="5" id="KW-0479">Metal-binding</keyword>
<dbReference type="EC" id="6.3.2.12" evidence="12"/>
<dbReference type="PANTHER" id="PTHR11136">
    <property type="entry name" value="FOLYLPOLYGLUTAMATE SYNTHASE-RELATED"/>
    <property type="match status" value="1"/>
</dbReference>
<sequence>MTKNLSKNLDDWLNWQQSLNPKEIDLGLDRVSRVLSQLNLSGDFFCPVISVAGTNGKGSTVAIIESILHQSAISVGCYTSPHLLKYNERIRINQQPVSDQVLCEAFEVIDQARGDIELTYFEFGTLAALLIFNTFNVEVAVLEVGLGGRLDAVNVINADVAIISSISIDHTDWLGDDIEGIAREKAGIMRGGKTAVLASVAPQQALLDYAHQLNTSLICLGKDYLYQGLAGARWQLKGSARVLHDLPAPVLQGHFQMQNAAAAIMALEALLPERPAQRQDGATHPQPSTEVGAGAKITRESIARGLQQIQLQGRFQIISHSPQVVVDVAHNEASAKMLREQLRELSVAAGKARGRTLAVVAMLSDKAIAEVLEALNPEINQWFSAGLSVTGSQRRAMQPKNMAQAVRELHADVRLTACETVREACEKARMLAQDNDRIIVFGSFYTVAEALVFFNSM</sequence>
<evidence type="ECO:0000256" key="7">
    <source>
        <dbReference type="ARBA" id="ARBA00022840"/>
    </source>
</evidence>
<evidence type="ECO:0000256" key="4">
    <source>
        <dbReference type="ARBA" id="ARBA00022598"/>
    </source>
</evidence>
<dbReference type="NCBIfam" id="NF008101">
    <property type="entry name" value="PRK10846.1"/>
    <property type="match status" value="1"/>
</dbReference>
<dbReference type="PIRSF" id="PIRSF001563">
    <property type="entry name" value="Folylpolyglu_synth"/>
    <property type="match status" value="1"/>
</dbReference>
<comment type="cofactor">
    <cofactor evidence="1">
        <name>Mg(2+)</name>
        <dbReference type="ChEBI" id="CHEBI:18420"/>
    </cofactor>
</comment>
<evidence type="ECO:0000256" key="8">
    <source>
        <dbReference type="ARBA" id="ARBA00022842"/>
    </source>
</evidence>
<reference evidence="12" key="1">
    <citation type="submission" date="2018-06" db="EMBL/GenBank/DDBJ databases">
        <authorList>
            <person name="Zhirakovskaya E."/>
        </authorList>
    </citation>
    <scope>NUCLEOTIDE SEQUENCE</scope>
</reference>
<dbReference type="SUPFAM" id="SSF53244">
    <property type="entry name" value="MurD-like peptide ligases, peptide-binding domain"/>
    <property type="match status" value="1"/>
</dbReference>
<dbReference type="GO" id="GO:0005737">
    <property type="term" value="C:cytoplasm"/>
    <property type="evidence" value="ECO:0007669"/>
    <property type="project" value="TreeGrafter"/>
</dbReference>
<dbReference type="Gene3D" id="3.40.1190.10">
    <property type="entry name" value="Mur-like, catalytic domain"/>
    <property type="match status" value="1"/>
</dbReference>
<dbReference type="InterPro" id="IPR036565">
    <property type="entry name" value="Mur-like_cat_sf"/>
</dbReference>
<dbReference type="FunFam" id="3.40.1190.10:FF:000004">
    <property type="entry name" value="Dihydrofolate synthase/folylpolyglutamate synthase"/>
    <property type="match status" value="1"/>
</dbReference>
<dbReference type="Pfam" id="PF08245">
    <property type="entry name" value="Mur_ligase_M"/>
    <property type="match status" value="1"/>
</dbReference>
<organism evidence="12">
    <name type="scientific">hydrothermal vent metagenome</name>
    <dbReference type="NCBI Taxonomy" id="652676"/>
    <lineage>
        <taxon>unclassified sequences</taxon>
        <taxon>metagenomes</taxon>
        <taxon>ecological metagenomes</taxon>
    </lineage>
</organism>
<dbReference type="EMBL" id="UOFJ01000043">
    <property type="protein sequence ID" value="VAW61574.1"/>
    <property type="molecule type" value="Genomic_DNA"/>
</dbReference>
<dbReference type="GO" id="GO:0004326">
    <property type="term" value="F:tetrahydrofolylpolyglutamate synthase activity"/>
    <property type="evidence" value="ECO:0007669"/>
    <property type="project" value="UniProtKB-EC"/>
</dbReference>
<dbReference type="NCBIfam" id="TIGR01499">
    <property type="entry name" value="folC"/>
    <property type="match status" value="1"/>
</dbReference>
<dbReference type="GO" id="GO:0046656">
    <property type="term" value="P:folic acid biosynthetic process"/>
    <property type="evidence" value="ECO:0007669"/>
    <property type="project" value="UniProtKB-KW"/>
</dbReference>
<evidence type="ECO:0000256" key="1">
    <source>
        <dbReference type="ARBA" id="ARBA00001946"/>
    </source>
</evidence>
<accession>A0A3B0XZ75</accession>
<dbReference type="GO" id="GO:0046872">
    <property type="term" value="F:metal ion binding"/>
    <property type="evidence" value="ECO:0007669"/>
    <property type="project" value="UniProtKB-KW"/>
</dbReference>
<dbReference type="GO" id="GO:0008841">
    <property type="term" value="F:dihydrofolate synthase activity"/>
    <property type="evidence" value="ECO:0007669"/>
    <property type="project" value="UniProtKB-EC"/>
</dbReference>